<dbReference type="EnsemblMetazoa" id="SSS_2208s_mrna">
    <property type="protein sequence ID" value="KAF7494182.1"/>
    <property type="gene ID" value="SSS_2208"/>
</dbReference>
<evidence type="ECO:0000313" key="5">
    <source>
        <dbReference type="Proteomes" id="UP000070412"/>
    </source>
</evidence>
<sequence length="191" mass="21982">MVHQSYETMLEELNVLANFEDSDFDPILLDQNDQKEEEEKDEENLDEIDSRSEVNNHRNQNDTGNDTLIELNRINHNSFDRNQSIKSIDSSSESFSSLSTNNQSTIHSIDGFMIRNDSDLNDQNHHSQSIPSVTSLSRTGNVATNKSRIDSNFFDLIFFICSLLDFFIIQPMNYFTSDENISSLPFYFSLS</sequence>
<evidence type="ECO:0000256" key="2">
    <source>
        <dbReference type="SAM" id="Phobius"/>
    </source>
</evidence>
<dbReference type="AlphaFoldDB" id="A0A834REU4"/>
<proteinExistence type="predicted"/>
<evidence type="ECO:0000313" key="4">
    <source>
        <dbReference type="EnsemblMetazoa" id="KAF7494182.1"/>
    </source>
</evidence>
<reference evidence="3" key="2">
    <citation type="submission" date="2020-01" db="EMBL/GenBank/DDBJ databases">
        <authorList>
            <person name="Korhonen P.K.K."/>
            <person name="Guangxu M.G."/>
            <person name="Wang T.W."/>
            <person name="Stroehlein A.J.S."/>
            <person name="Young N.D."/>
            <person name="Ang C.-S.A."/>
            <person name="Fernando D.W.F."/>
            <person name="Lu H.L."/>
            <person name="Taylor S.T."/>
            <person name="Ehtesham M.E.M."/>
            <person name="Najaraj S.H.N."/>
            <person name="Harsha G.H.G."/>
            <person name="Madugundu A.M."/>
            <person name="Renuse S.R."/>
            <person name="Holt D.H."/>
            <person name="Pandey A.P."/>
            <person name="Papenfuss A.P."/>
            <person name="Gasser R.B.G."/>
            <person name="Fischer K.F."/>
        </authorList>
    </citation>
    <scope>NUCLEOTIDE SEQUENCE</scope>
    <source>
        <strain evidence="3">SSS_KF_BRIS2020</strain>
    </source>
</reference>
<reference evidence="5" key="1">
    <citation type="journal article" date="2020" name="PLoS Negl. Trop. Dis.">
        <title>High-quality nuclear genome for Sarcoptes scabiei-A critical resource for a neglected parasite.</title>
        <authorList>
            <person name="Korhonen P.K."/>
            <person name="Gasser R.B."/>
            <person name="Ma G."/>
            <person name="Wang T."/>
            <person name="Stroehlein A.J."/>
            <person name="Young N.D."/>
            <person name="Ang C.S."/>
            <person name="Fernando D.D."/>
            <person name="Lu H.C."/>
            <person name="Taylor S."/>
            <person name="Reynolds S.L."/>
            <person name="Mofiz E."/>
            <person name="Najaraj S.H."/>
            <person name="Gowda H."/>
            <person name="Madugundu A."/>
            <person name="Renuse S."/>
            <person name="Holt D."/>
            <person name="Pandey A."/>
            <person name="Papenfuss A.T."/>
            <person name="Fischer K."/>
        </authorList>
    </citation>
    <scope>NUCLEOTIDE SEQUENCE [LARGE SCALE GENOMIC DNA]</scope>
</reference>
<keyword evidence="2" id="KW-0812">Transmembrane</keyword>
<keyword evidence="2" id="KW-0472">Membrane</keyword>
<evidence type="ECO:0000313" key="3">
    <source>
        <dbReference type="EMBL" id="KAF7494182.1"/>
    </source>
</evidence>
<dbReference type="OrthoDB" id="10640793at2759"/>
<keyword evidence="5" id="KW-1185">Reference proteome</keyword>
<accession>A0A834REU4</accession>
<gene>
    <name evidence="3" type="ORF">SSS_2208</name>
</gene>
<feature type="transmembrane region" description="Helical" evidence="2">
    <location>
        <begin position="153"/>
        <end position="175"/>
    </location>
</feature>
<evidence type="ECO:0000256" key="1">
    <source>
        <dbReference type="SAM" id="MobiDB-lite"/>
    </source>
</evidence>
<keyword evidence="2" id="KW-1133">Transmembrane helix</keyword>
<protein>
    <submittedName>
        <fullName evidence="3 4">Uncharacterized protein</fullName>
    </submittedName>
</protein>
<feature type="region of interest" description="Disordered" evidence="1">
    <location>
        <begin position="31"/>
        <end position="67"/>
    </location>
</feature>
<feature type="compositionally biased region" description="Basic and acidic residues" evidence="1">
    <location>
        <begin position="48"/>
        <end position="60"/>
    </location>
</feature>
<dbReference type="EMBL" id="WVUK01000054">
    <property type="protein sequence ID" value="KAF7494182.1"/>
    <property type="molecule type" value="Genomic_DNA"/>
</dbReference>
<dbReference type="Proteomes" id="UP000070412">
    <property type="component" value="Unassembled WGS sequence"/>
</dbReference>
<reference evidence="4" key="3">
    <citation type="submission" date="2022-06" db="UniProtKB">
        <authorList>
            <consortium name="EnsemblMetazoa"/>
        </authorList>
    </citation>
    <scope>IDENTIFICATION</scope>
</reference>
<feature type="compositionally biased region" description="Acidic residues" evidence="1">
    <location>
        <begin position="35"/>
        <end position="47"/>
    </location>
</feature>
<organism evidence="3">
    <name type="scientific">Sarcoptes scabiei</name>
    <name type="common">Itch mite</name>
    <name type="synonym">Acarus scabiei</name>
    <dbReference type="NCBI Taxonomy" id="52283"/>
    <lineage>
        <taxon>Eukaryota</taxon>
        <taxon>Metazoa</taxon>
        <taxon>Ecdysozoa</taxon>
        <taxon>Arthropoda</taxon>
        <taxon>Chelicerata</taxon>
        <taxon>Arachnida</taxon>
        <taxon>Acari</taxon>
        <taxon>Acariformes</taxon>
        <taxon>Sarcoptiformes</taxon>
        <taxon>Astigmata</taxon>
        <taxon>Psoroptidia</taxon>
        <taxon>Sarcoptoidea</taxon>
        <taxon>Sarcoptidae</taxon>
        <taxon>Sarcoptinae</taxon>
        <taxon>Sarcoptes</taxon>
    </lineage>
</organism>
<name>A0A834REU4_SARSC</name>